<dbReference type="PANTHER" id="PTHR42037">
    <property type="match status" value="1"/>
</dbReference>
<evidence type="ECO:0000313" key="2">
    <source>
        <dbReference type="EMBL" id="TQB74456.1"/>
    </source>
</evidence>
<gene>
    <name evidence="2" type="ORF">MPDQ_004757</name>
</gene>
<feature type="compositionally biased region" description="Polar residues" evidence="1">
    <location>
        <begin position="495"/>
        <end position="508"/>
    </location>
</feature>
<reference evidence="2 3" key="1">
    <citation type="submission" date="2019-06" db="EMBL/GenBank/DDBJ databases">
        <title>Wine fermentation using esterase from Monascus purpureus.</title>
        <authorList>
            <person name="Geng C."/>
            <person name="Zhang Y."/>
        </authorList>
    </citation>
    <scope>NUCLEOTIDE SEQUENCE [LARGE SCALE GENOMIC DNA]</scope>
    <source>
        <strain evidence="2">HQ1</strain>
    </source>
</reference>
<dbReference type="Proteomes" id="UP000319663">
    <property type="component" value="Unassembled WGS sequence"/>
</dbReference>
<organism evidence="2 3">
    <name type="scientific">Monascus purpureus</name>
    <name type="common">Red mold</name>
    <name type="synonym">Monascus anka</name>
    <dbReference type="NCBI Taxonomy" id="5098"/>
    <lineage>
        <taxon>Eukaryota</taxon>
        <taxon>Fungi</taxon>
        <taxon>Dikarya</taxon>
        <taxon>Ascomycota</taxon>
        <taxon>Pezizomycotina</taxon>
        <taxon>Eurotiomycetes</taxon>
        <taxon>Eurotiomycetidae</taxon>
        <taxon>Eurotiales</taxon>
        <taxon>Aspergillaceae</taxon>
        <taxon>Monascus</taxon>
    </lineage>
</organism>
<protein>
    <submittedName>
        <fullName evidence="2">Uncharacterized protein</fullName>
    </submittedName>
</protein>
<accession>A0A507QXB3</accession>
<dbReference type="InterPro" id="IPR027796">
    <property type="entry name" value="OTT_1508_deam-like"/>
</dbReference>
<dbReference type="EMBL" id="VIFY01000031">
    <property type="protein sequence ID" value="TQB74456.1"/>
    <property type="molecule type" value="Genomic_DNA"/>
</dbReference>
<name>A0A507QXB3_MONPU</name>
<feature type="region of interest" description="Disordered" evidence="1">
    <location>
        <begin position="493"/>
        <end position="517"/>
    </location>
</feature>
<dbReference type="PANTHER" id="PTHR42037:SF1">
    <property type="match status" value="1"/>
</dbReference>
<dbReference type="Pfam" id="PF14441">
    <property type="entry name" value="OTT_1508_deam"/>
    <property type="match status" value="1"/>
</dbReference>
<sequence>MISRSQYDTHKPKELRRLYEPLAVLYELTMKDATKPRSIFSTNTHGISIMERRRNFVDAIAFIGAYRKECEIAVAVERQPDGLIVRVAGTGDIDGIVVPFLSELLHRLSNIVNLPKDEIKGDKKKRILSSLSDVAIEFAKEKVFAHYMKLLHGDIAPVCLADMAMGLNGTRNYCLVLIHIENTDMSMEAHVDSVDFNVWFQKNFYKNGAPLTQEHMRPLAKECFNASRSGLLNPLRRFICHGYEHAAHFEKFYKQLRKLSRTIDMTSQLFESAISLRQDFANDLAVQSIPSSPNLPIPLLPRKLTIEGIAGRIFSDASKGDDFRQKLEVIAPPGLTQALKHYSKTVLTEVHPELLVINYFDTLLDGGFIDEGDKYIGCTKPSCYLCHLFISYHPARYAMISSSSRMCLNWRLPDISREECNAMARAENQKYVLQKLINTIRIQLEEKVDNQWALQPHCTESETEWTPPVDDDIFNYSSQISSLELTPGYPVASTEPLTTEFDTGSDETSGAGRNADQDTEDVVLFKGRCRF</sequence>
<dbReference type="AlphaFoldDB" id="A0A507QXB3"/>
<evidence type="ECO:0000256" key="1">
    <source>
        <dbReference type="SAM" id="MobiDB-lite"/>
    </source>
</evidence>
<keyword evidence="3" id="KW-1185">Reference proteome</keyword>
<evidence type="ECO:0000313" key="3">
    <source>
        <dbReference type="Proteomes" id="UP000319663"/>
    </source>
</evidence>
<proteinExistence type="predicted"/>
<comment type="caution">
    <text evidence="2">The sequence shown here is derived from an EMBL/GenBank/DDBJ whole genome shotgun (WGS) entry which is preliminary data.</text>
</comment>